<evidence type="ECO:0000313" key="3">
    <source>
        <dbReference type="Proteomes" id="UP001180724"/>
    </source>
</evidence>
<protein>
    <submittedName>
        <fullName evidence="2">Helix-turn-helix transcriptional regulator</fullName>
    </submittedName>
</protein>
<dbReference type="Proteomes" id="UP001180724">
    <property type="component" value="Unassembled WGS sequence"/>
</dbReference>
<dbReference type="SUPFAM" id="SSF47413">
    <property type="entry name" value="lambda repressor-like DNA-binding domains"/>
    <property type="match status" value="1"/>
</dbReference>
<dbReference type="Gene3D" id="1.10.260.40">
    <property type="entry name" value="lambda repressor-like DNA-binding domains"/>
    <property type="match status" value="1"/>
</dbReference>
<keyword evidence="3" id="KW-1185">Reference proteome</keyword>
<gene>
    <name evidence="2" type="ORF">RM812_34150</name>
</gene>
<feature type="domain" description="HTH cro/C1-type" evidence="1">
    <location>
        <begin position="41"/>
        <end position="84"/>
    </location>
</feature>
<evidence type="ECO:0000313" key="2">
    <source>
        <dbReference type="EMBL" id="MDT0615196.1"/>
    </source>
</evidence>
<dbReference type="CDD" id="cd00093">
    <property type="entry name" value="HTH_XRE"/>
    <property type="match status" value="1"/>
</dbReference>
<proteinExistence type="predicted"/>
<dbReference type="InterPro" id="IPR001387">
    <property type="entry name" value="Cro/C1-type_HTH"/>
</dbReference>
<dbReference type="Pfam" id="PF01381">
    <property type="entry name" value="HTH_3"/>
    <property type="match status" value="1"/>
</dbReference>
<organism evidence="2 3">
    <name type="scientific">Streptomyces lancefieldiae</name>
    <dbReference type="NCBI Taxonomy" id="3075520"/>
    <lineage>
        <taxon>Bacteria</taxon>
        <taxon>Bacillati</taxon>
        <taxon>Actinomycetota</taxon>
        <taxon>Actinomycetes</taxon>
        <taxon>Kitasatosporales</taxon>
        <taxon>Streptomycetaceae</taxon>
        <taxon>Streptomyces</taxon>
    </lineage>
</organism>
<reference evidence="2" key="1">
    <citation type="submission" date="2024-05" db="EMBL/GenBank/DDBJ databases">
        <title>30 novel species of actinomycetes from the DSMZ collection.</title>
        <authorList>
            <person name="Nouioui I."/>
        </authorList>
    </citation>
    <scope>NUCLEOTIDE SEQUENCE</scope>
    <source>
        <strain evidence="2">DSM 40712</strain>
    </source>
</reference>
<evidence type="ECO:0000259" key="1">
    <source>
        <dbReference type="PROSITE" id="PS50943"/>
    </source>
</evidence>
<sequence length="147" mass="15609">MPGEVQDGDGSAPPEGRTVKDRLNALFAMVNPETGRHYVNADVARATGISASAIAQLRQGVKLNPTLNTIEALSDFFGVTTEYFSRKTSDEHARRVVAGLELLNAAEKAGVVGLFARASGLSEENLHMVRAVIETARKAQGLDGSQS</sequence>
<dbReference type="RefSeq" id="WP_311581984.1">
    <property type="nucleotide sequence ID" value="NZ_JAVRFH010000055.1"/>
</dbReference>
<dbReference type="PROSITE" id="PS50943">
    <property type="entry name" value="HTH_CROC1"/>
    <property type="match status" value="1"/>
</dbReference>
<dbReference type="EMBL" id="JAVRFH010000055">
    <property type="protein sequence ID" value="MDT0615196.1"/>
    <property type="molecule type" value="Genomic_DNA"/>
</dbReference>
<dbReference type="InterPro" id="IPR010982">
    <property type="entry name" value="Lambda_DNA-bd_dom_sf"/>
</dbReference>
<name>A0ABU3B2H9_9ACTN</name>
<accession>A0ABU3B2H9</accession>
<comment type="caution">
    <text evidence="2">The sequence shown here is derived from an EMBL/GenBank/DDBJ whole genome shotgun (WGS) entry which is preliminary data.</text>
</comment>